<evidence type="ECO:0000313" key="2">
    <source>
        <dbReference type="EMBL" id="CAE4600576.1"/>
    </source>
</evidence>
<dbReference type="EMBL" id="HBNR01041523">
    <property type="protein sequence ID" value="CAE4600576.1"/>
    <property type="molecule type" value="Transcribed_RNA"/>
</dbReference>
<feature type="region of interest" description="Disordered" evidence="1">
    <location>
        <begin position="307"/>
        <end position="342"/>
    </location>
</feature>
<sequence length="429" mass="45977">MDPEQVAKMLRDTFGIKRTPLEVRPVPGQLGSLALDYAQPLAGRDGLCVESRDHVAALAEAAILNMVAQRDAKHRLQVFDPRDERRTQSVGQLSVTPAFEWRLLRYPAVVVRPGPRATLLARVGPVPGLGPLLPPSGLGAEGFRLAVAMDLEAVQLRTRQGKAGRGSKSVRSWLVSWLPSSDALDLALLLTFWPKDMTLHEDAARGCSGEPAYSAIAVGQGVTVHFPEGSPLLSSDFQALREMHLALCEAHRAGSMDEAALPQLPRLREWGRAHLAAARVTADALLEPPTDKGPGKWKRYSHRHGFTTTTHDEAPQRRAGSAGGGSCPAGLPLDKDKRATEEVPPWDVECIVVPPPGAPHGDRRATHRSMAFQAPSRESPSQVPPPANAGGGVTGRSGLPPPPPARWCHRGVARPGPPATSAFLEPETP</sequence>
<feature type="region of interest" description="Disordered" evidence="1">
    <location>
        <begin position="372"/>
        <end position="429"/>
    </location>
</feature>
<gene>
    <name evidence="2" type="ORF">AMON00008_LOCUS28823</name>
</gene>
<evidence type="ECO:0000256" key="1">
    <source>
        <dbReference type="SAM" id="MobiDB-lite"/>
    </source>
</evidence>
<dbReference type="AlphaFoldDB" id="A0A7S4R187"/>
<proteinExistence type="predicted"/>
<reference evidence="2" key="1">
    <citation type="submission" date="2021-01" db="EMBL/GenBank/DDBJ databases">
        <authorList>
            <person name="Corre E."/>
            <person name="Pelletier E."/>
            <person name="Niang G."/>
            <person name="Scheremetjew M."/>
            <person name="Finn R."/>
            <person name="Kale V."/>
            <person name="Holt S."/>
            <person name="Cochrane G."/>
            <person name="Meng A."/>
            <person name="Brown T."/>
            <person name="Cohen L."/>
        </authorList>
    </citation>
    <scope>NUCLEOTIDE SEQUENCE</scope>
    <source>
        <strain evidence="2">CCMP3105</strain>
    </source>
</reference>
<organism evidence="2">
    <name type="scientific">Alexandrium monilatum</name>
    <dbReference type="NCBI Taxonomy" id="311494"/>
    <lineage>
        <taxon>Eukaryota</taxon>
        <taxon>Sar</taxon>
        <taxon>Alveolata</taxon>
        <taxon>Dinophyceae</taxon>
        <taxon>Gonyaulacales</taxon>
        <taxon>Pyrocystaceae</taxon>
        <taxon>Alexandrium</taxon>
    </lineage>
</organism>
<name>A0A7S4R187_9DINO</name>
<protein>
    <submittedName>
        <fullName evidence="2">Uncharacterized protein</fullName>
    </submittedName>
</protein>
<accession>A0A7S4R187</accession>